<evidence type="ECO:0000259" key="1">
    <source>
        <dbReference type="PROSITE" id="PS51462"/>
    </source>
</evidence>
<reference evidence="2 3" key="1">
    <citation type="journal article" date="2016" name="Nat. Commun.">
        <title>Thousands of microbial genomes shed light on interconnected biogeochemical processes in an aquifer system.</title>
        <authorList>
            <person name="Anantharaman K."/>
            <person name="Brown C.T."/>
            <person name="Hug L.A."/>
            <person name="Sharon I."/>
            <person name="Castelle C.J."/>
            <person name="Probst A.J."/>
            <person name="Thomas B.C."/>
            <person name="Singh A."/>
            <person name="Wilkins M.J."/>
            <person name="Karaoz U."/>
            <person name="Brodie E.L."/>
            <person name="Williams K.H."/>
            <person name="Hubbard S.S."/>
            <person name="Banfield J.F."/>
        </authorList>
    </citation>
    <scope>NUCLEOTIDE SEQUENCE [LARGE SCALE GENOMIC DNA]</scope>
</reference>
<accession>A0A1F5X2S8</accession>
<dbReference type="InterPro" id="IPR015797">
    <property type="entry name" value="NUDIX_hydrolase-like_dom_sf"/>
</dbReference>
<sequence length="233" mass="27517">MQPEVTEFTEEEEKEYLRLQKKVGWRRTGTKIFESFFPILTMAVCELAVVRKIDGVDNVLMWRRKDEHYEGWHMPGGYVLVGESDEEWIKRVLAKETRLALKFHFFIRRFNINRTCGIINHFIANFFLCEVEGEPSGGRFFPLTEVPDDTLENHKLYVEHLRAYLLRQKTMRRSKRGITMDGLQNAPEGRWRVVYPNQDYGYLTDDFDSLDKAVKESKLNQANLFDDQGLQIL</sequence>
<dbReference type="Proteomes" id="UP000178684">
    <property type="component" value="Unassembled WGS sequence"/>
</dbReference>
<dbReference type="EMBL" id="MFIE01000027">
    <property type="protein sequence ID" value="OGF82225.1"/>
    <property type="molecule type" value="Genomic_DNA"/>
</dbReference>
<proteinExistence type="predicted"/>
<dbReference type="SUPFAM" id="SSF55811">
    <property type="entry name" value="Nudix"/>
    <property type="match status" value="1"/>
</dbReference>
<dbReference type="PROSITE" id="PS51462">
    <property type="entry name" value="NUDIX"/>
    <property type="match status" value="1"/>
</dbReference>
<dbReference type="InterPro" id="IPR000086">
    <property type="entry name" value="NUDIX_hydrolase_dom"/>
</dbReference>
<evidence type="ECO:0000313" key="3">
    <source>
        <dbReference type="Proteomes" id="UP000178684"/>
    </source>
</evidence>
<gene>
    <name evidence="2" type="ORF">A3B18_02815</name>
</gene>
<feature type="domain" description="Nudix hydrolase" evidence="1">
    <location>
        <begin position="40"/>
        <end position="170"/>
    </location>
</feature>
<organism evidence="2 3">
    <name type="scientific">Candidatus Giovannonibacteria bacterium RIFCSPLOWO2_01_FULL_46_13</name>
    <dbReference type="NCBI Taxonomy" id="1798352"/>
    <lineage>
        <taxon>Bacteria</taxon>
        <taxon>Candidatus Giovannoniibacteriota</taxon>
    </lineage>
</organism>
<protein>
    <recommendedName>
        <fullName evidence="1">Nudix hydrolase domain-containing protein</fullName>
    </recommendedName>
</protein>
<comment type="caution">
    <text evidence="2">The sequence shown here is derived from an EMBL/GenBank/DDBJ whole genome shotgun (WGS) entry which is preliminary data.</text>
</comment>
<dbReference type="Gene3D" id="3.90.79.10">
    <property type="entry name" value="Nucleoside Triphosphate Pyrophosphohydrolase"/>
    <property type="match status" value="1"/>
</dbReference>
<evidence type="ECO:0000313" key="2">
    <source>
        <dbReference type="EMBL" id="OGF82225.1"/>
    </source>
</evidence>
<dbReference type="AlphaFoldDB" id="A0A1F5X2S8"/>
<name>A0A1F5X2S8_9BACT</name>
<dbReference type="Pfam" id="PF00293">
    <property type="entry name" value="NUDIX"/>
    <property type="match status" value="1"/>
</dbReference>